<feature type="region of interest" description="Disordered" evidence="1">
    <location>
        <begin position="598"/>
        <end position="623"/>
    </location>
</feature>
<sequence>MQCSLLLEQLKDCRESTADKPALDKALARTFKKRKRMVDAGFAIGPRAWKRAKHGDEVQETRGRPSKAQSRDLIQKVVDLVSNNTQSSSIWLAKLGREARVLTASLHAMYWKSDLVADVKLTLFYQLVNEHCPWAIEARKETDVCDHCWLLRSTIQPGLVRLIKHARSALGTALPGYFAGFNMERLLAPENVPVSEDLLDEFATFINKHAERHQAERGVLKGRARVDLHSLEAKVEHALRWEKQVYSSYLWHVNCYERQNAAIAHLTEHLPPHGLLIWMDWKQNLSLPISGTETSDQFYGTERHECSVHGIVVLQNVGGEIQRTEVVQLSPVIEHTALASACLLEKVKSYVPNWEKSSIVHVFSDCGPHYRCLELVAYWVGSWFANLRCHLQINLLCEKHGKGAVDQLFSKVNSWIASYVKDRKARIETVDQLHKVFSAAAAKDNSTTKNKRYMVDLWSPDSKPESSWRMATYEFHIKKTYCLQMRQLTRNRLKPVFLDFVLSDRTSHARGVSRHMGTAEEVELEPGVWRRGYFGSQRWKREVPKRGASDTIMKRMKFHESAGLDVSARNTKESPSEKAMRRTARKLLCARKRYSERLTTKLKETSESSSSASSSSTTSSDSD</sequence>
<dbReference type="AlphaFoldDB" id="A0AA36ICF4"/>
<gene>
    <name evidence="2" type="ORF">EVOR1521_LOCUS11062</name>
</gene>
<reference evidence="2" key="1">
    <citation type="submission" date="2023-08" db="EMBL/GenBank/DDBJ databases">
        <authorList>
            <person name="Chen Y."/>
            <person name="Shah S."/>
            <person name="Dougan E. K."/>
            <person name="Thang M."/>
            <person name="Chan C."/>
        </authorList>
    </citation>
    <scope>NUCLEOTIDE SEQUENCE</scope>
</reference>
<keyword evidence="3" id="KW-1185">Reference proteome</keyword>
<organism evidence="2 3">
    <name type="scientific">Effrenium voratum</name>
    <dbReference type="NCBI Taxonomy" id="2562239"/>
    <lineage>
        <taxon>Eukaryota</taxon>
        <taxon>Sar</taxon>
        <taxon>Alveolata</taxon>
        <taxon>Dinophyceae</taxon>
        <taxon>Suessiales</taxon>
        <taxon>Symbiodiniaceae</taxon>
        <taxon>Effrenium</taxon>
    </lineage>
</organism>
<feature type="compositionally biased region" description="Basic and acidic residues" evidence="1">
    <location>
        <begin position="570"/>
        <end position="580"/>
    </location>
</feature>
<feature type="region of interest" description="Disordered" evidence="1">
    <location>
        <begin position="563"/>
        <end position="585"/>
    </location>
</feature>
<dbReference type="EMBL" id="CAUJNA010001090">
    <property type="protein sequence ID" value="CAJ1384145.1"/>
    <property type="molecule type" value="Genomic_DNA"/>
</dbReference>
<name>A0AA36ICF4_9DINO</name>
<evidence type="ECO:0000256" key="1">
    <source>
        <dbReference type="SAM" id="MobiDB-lite"/>
    </source>
</evidence>
<dbReference type="Proteomes" id="UP001178507">
    <property type="component" value="Unassembled WGS sequence"/>
</dbReference>
<evidence type="ECO:0000313" key="3">
    <source>
        <dbReference type="Proteomes" id="UP001178507"/>
    </source>
</evidence>
<accession>A0AA36ICF4</accession>
<feature type="compositionally biased region" description="Low complexity" evidence="1">
    <location>
        <begin position="607"/>
        <end position="623"/>
    </location>
</feature>
<protein>
    <submittedName>
        <fullName evidence="2">Uncharacterized protein</fullName>
    </submittedName>
</protein>
<comment type="caution">
    <text evidence="2">The sequence shown here is derived from an EMBL/GenBank/DDBJ whole genome shotgun (WGS) entry which is preliminary data.</text>
</comment>
<evidence type="ECO:0000313" key="2">
    <source>
        <dbReference type="EMBL" id="CAJ1384145.1"/>
    </source>
</evidence>
<proteinExistence type="predicted"/>